<evidence type="ECO:0000259" key="2">
    <source>
        <dbReference type="PROSITE" id="PS51547"/>
    </source>
</evidence>
<reference evidence="3 4" key="1">
    <citation type="journal article" date="2022" name="Nat. Ecol. Evol.">
        <title>A masculinizing supergene underlies an exaggerated male reproductive morph in a spider.</title>
        <authorList>
            <person name="Hendrickx F."/>
            <person name="De Corte Z."/>
            <person name="Sonet G."/>
            <person name="Van Belleghem S.M."/>
            <person name="Kostlbacher S."/>
            <person name="Vangestel C."/>
        </authorList>
    </citation>
    <scope>NUCLEOTIDE SEQUENCE [LARGE SCALE GENOMIC DNA]</scope>
    <source>
        <strain evidence="3">W744_W776</strain>
    </source>
</reference>
<evidence type="ECO:0000313" key="3">
    <source>
        <dbReference type="EMBL" id="KAG8172241.1"/>
    </source>
</evidence>
<evidence type="ECO:0000313" key="4">
    <source>
        <dbReference type="Proteomes" id="UP000827092"/>
    </source>
</evidence>
<dbReference type="AlphaFoldDB" id="A0AAV6TKZ5"/>
<keyword evidence="4" id="KW-1185">Reference proteome</keyword>
<proteinExistence type="inferred from homology"/>
<name>A0AAV6TKZ5_9ARAC</name>
<feature type="non-terminal residue" evidence="3">
    <location>
        <position position="1"/>
    </location>
</feature>
<evidence type="ECO:0000256" key="1">
    <source>
        <dbReference type="PROSITE-ProRule" id="PRU00880"/>
    </source>
</evidence>
<feature type="domain" description="C2 PI3K-type" evidence="2">
    <location>
        <begin position="1"/>
        <end position="102"/>
    </location>
</feature>
<dbReference type="InterPro" id="IPR035892">
    <property type="entry name" value="C2_domain_sf"/>
</dbReference>
<comment type="caution">
    <text evidence="3">The sequence shown here is derived from an EMBL/GenBank/DDBJ whole genome shotgun (WGS) entry which is preliminary data.</text>
</comment>
<sequence length="102" mass="11649">FPVQTSYKAFTTRWNWNEWLTLPIKFCELPRNALITLTVWDIYGPNKTVPVGGATVSVFSKYGITSGGIEHTLVYFEEDGDELCRSNHTYDIVKISDPEFVL</sequence>
<organism evidence="3 4">
    <name type="scientific">Oedothorax gibbosus</name>
    <dbReference type="NCBI Taxonomy" id="931172"/>
    <lineage>
        <taxon>Eukaryota</taxon>
        <taxon>Metazoa</taxon>
        <taxon>Ecdysozoa</taxon>
        <taxon>Arthropoda</taxon>
        <taxon>Chelicerata</taxon>
        <taxon>Arachnida</taxon>
        <taxon>Araneae</taxon>
        <taxon>Araneomorphae</taxon>
        <taxon>Entelegynae</taxon>
        <taxon>Araneoidea</taxon>
        <taxon>Linyphiidae</taxon>
        <taxon>Erigoninae</taxon>
        <taxon>Oedothorax</taxon>
    </lineage>
</organism>
<dbReference type="SUPFAM" id="SSF49562">
    <property type="entry name" value="C2 domain (Calcium/lipid-binding domain, CaLB)"/>
    <property type="match status" value="1"/>
</dbReference>
<dbReference type="InterPro" id="IPR002420">
    <property type="entry name" value="PI3K-type_C2_dom"/>
</dbReference>
<dbReference type="PROSITE" id="PS51547">
    <property type="entry name" value="C2_PI3K"/>
    <property type="match status" value="1"/>
</dbReference>
<accession>A0AAV6TKZ5</accession>
<dbReference type="Gene3D" id="2.60.40.150">
    <property type="entry name" value="C2 domain"/>
    <property type="match status" value="1"/>
</dbReference>
<dbReference type="Proteomes" id="UP000827092">
    <property type="component" value="Unassembled WGS sequence"/>
</dbReference>
<gene>
    <name evidence="3" type="ORF">JTE90_014999</name>
</gene>
<dbReference type="Pfam" id="PF00792">
    <property type="entry name" value="PI3K_C2"/>
    <property type="match status" value="1"/>
</dbReference>
<protein>
    <recommendedName>
        <fullName evidence="2">C2 PI3K-type domain-containing protein</fullName>
    </recommendedName>
</protein>
<dbReference type="EMBL" id="JAFNEN010002935">
    <property type="protein sequence ID" value="KAG8172241.1"/>
    <property type="molecule type" value="Genomic_DNA"/>
</dbReference>
<comment type="similarity">
    <text evidence="1">Belongs to the PI3/PI4-kinase family.</text>
</comment>